<dbReference type="AlphaFoldDB" id="A0A5N6R8Y9"/>
<dbReference type="SUPFAM" id="SSF49599">
    <property type="entry name" value="TRAF domain-like"/>
    <property type="match status" value="2"/>
</dbReference>
<dbReference type="InterPro" id="IPR002083">
    <property type="entry name" value="MATH/TRAF_dom"/>
</dbReference>
<dbReference type="InterPro" id="IPR008974">
    <property type="entry name" value="TRAF-like"/>
</dbReference>
<keyword evidence="3" id="KW-1185">Reference proteome</keyword>
<dbReference type="PROSITE" id="PS50144">
    <property type="entry name" value="MATH"/>
    <property type="match status" value="2"/>
</dbReference>
<dbReference type="PANTHER" id="PTHR46162">
    <property type="entry name" value="TRAF-LIKE FAMILY PROTEIN"/>
    <property type="match status" value="1"/>
</dbReference>
<feature type="domain" description="MATH" evidence="1">
    <location>
        <begin position="24"/>
        <end position="159"/>
    </location>
</feature>
<sequence>MEVVYPPADNDATGIVQSTRDLPPAHYTFEIKNFSILLGMEEEKCNSGEFEVDSYQWRLVLYPNGKKNSNVKGHISLYLAMAATNDLPLGWEVNVHIRFFVFDQIRNKYLSIQDGSGRVKRFHKLKTEWGFNQLLSHDTLNDSSNGYLVDDICAFGVEVFVIKCTGKGESLSMINEPRSNYFTWRIYKFTDLKAEFYFSEQFTIEGRRWKLRLNPKGFGTGAGRCLSLFLFLGDSETLPPNKKLFAKYKLRVRDRIHGNHYEKTVDYWFSNPSIGNGVHEFLPLRDLRDESKGYLVGDGLVIECKIDAISVLF</sequence>
<evidence type="ECO:0000313" key="3">
    <source>
        <dbReference type="Proteomes" id="UP000327013"/>
    </source>
</evidence>
<reference evidence="2 3" key="1">
    <citation type="submission" date="2019-06" db="EMBL/GenBank/DDBJ databases">
        <title>A chromosomal-level reference genome of Carpinus fangiana (Coryloideae, Betulaceae).</title>
        <authorList>
            <person name="Yang X."/>
            <person name="Wang Z."/>
            <person name="Zhang L."/>
            <person name="Hao G."/>
            <person name="Liu J."/>
            <person name="Yang Y."/>
        </authorList>
    </citation>
    <scope>NUCLEOTIDE SEQUENCE [LARGE SCALE GENOMIC DNA]</scope>
    <source>
        <strain evidence="2">Cfa_2016G</strain>
        <tissue evidence="2">Leaf</tissue>
    </source>
</reference>
<protein>
    <recommendedName>
        <fullName evidence="1">MATH domain-containing protein</fullName>
    </recommendedName>
</protein>
<feature type="domain" description="MATH" evidence="1">
    <location>
        <begin position="179"/>
        <end position="306"/>
    </location>
</feature>
<dbReference type="CDD" id="cd00121">
    <property type="entry name" value="MATH"/>
    <property type="match status" value="2"/>
</dbReference>
<evidence type="ECO:0000259" key="1">
    <source>
        <dbReference type="PROSITE" id="PS50144"/>
    </source>
</evidence>
<proteinExistence type="predicted"/>
<dbReference type="OrthoDB" id="192247at2759"/>
<dbReference type="PANTHER" id="PTHR46162:SF55">
    <property type="entry name" value="MATH DOMAIN-CONTAINING PROTEIN"/>
    <property type="match status" value="1"/>
</dbReference>
<accession>A0A5N6R8Y9</accession>
<evidence type="ECO:0000313" key="2">
    <source>
        <dbReference type="EMBL" id="KAE8056853.1"/>
    </source>
</evidence>
<dbReference type="SMART" id="SM00061">
    <property type="entry name" value="MATH"/>
    <property type="match status" value="2"/>
</dbReference>
<gene>
    <name evidence="2" type="ORF">FH972_013589</name>
</gene>
<dbReference type="EMBL" id="CM017325">
    <property type="protein sequence ID" value="KAE8056853.1"/>
    <property type="molecule type" value="Genomic_DNA"/>
</dbReference>
<dbReference type="Pfam" id="PF22486">
    <property type="entry name" value="MATH_2"/>
    <property type="match status" value="2"/>
</dbReference>
<dbReference type="Proteomes" id="UP000327013">
    <property type="component" value="Chromosome 5"/>
</dbReference>
<dbReference type="Gene3D" id="2.60.210.10">
    <property type="entry name" value="Apoptosis, Tumor Necrosis Factor Receptor Associated Protein 2, Chain A"/>
    <property type="match status" value="2"/>
</dbReference>
<name>A0A5N6R8Y9_9ROSI</name>
<organism evidence="2 3">
    <name type="scientific">Carpinus fangiana</name>
    <dbReference type="NCBI Taxonomy" id="176857"/>
    <lineage>
        <taxon>Eukaryota</taxon>
        <taxon>Viridiplantae</taxon>
        <taxon>Streptophyta</taxon>
        <taxon>Embryophyta</taxon>
        <taxon>Tracheophyta</taxon>
        <taxon>Spermatophyta</taxon>
        <taxon>Magnoliopsida</taxon>
        <taxon>eudicotyledons</taxon>
        <taxon>Gunneridae</taxon>
        <taxon>Pentapetalae</taxon>
        <taxon>rosids</taxon>
        <taxon>fabids</taxon>
        <taxon>Fagales</taxon>
        <taxon>Betulaceae</taxon>
        <taxon>Carpinus</taxon>
    </lineage>
</organism>